<dbReference type="PANTHER" id="PTHR42928">
    <property type="entry name" value="TRICARBOXYLATE-BINDING PROTEIN"/>
    <property type="match status" value="1"/>
</dbReference>
<feature type="chain" id="PRO_5019533464" evidence="2">
    <location>
        <begin position="24"/>
        <end position="318"/>
    </location>
</feature>
<dbReference type="OrthoDB" id="7247124at2"/>
<evidence type="ECO:0000313" key="3">
    <source>
        <dbReference type="EMBL" id="RVT96060.1"/>
    </source>
</evidence>
<name>A0A437MEG5_9PROT</name>
<feature type="signal peptide" evidence="2">
    <location>
        <begin position="1"/>
        <end position="23"/>
    </location>
</feature>
<keyword evidence="2" id="KW-0732">Signal</keyword>
<dbReference type="AlphaFoldDB" id="A0A437MEG5"/>
<accession>A0A437MEG5</accession>
<dbReference type="Gene3D" id="3.40.190.10">
    <property type="entry name" value="Periplasmic binding protein-like II"/>
    <property type="match status" value="1"/>
</dbReference>
<proteinExistence type="inferred from homology"/>
<dbReference type="InterPro" id="IPR005064">
    <property type="entry name" value="BUG"/>
</dbReference>
<organism evidence="3 4">
    <name type="scientific">Rhodovarius crocodyli</name>
    <dbReference type="NCBI Taxonomy" id="1979269"/>
    <lineage>
        <taxon>Bacteria</taxon>
        <taxon>Pseudomonadati</taxon>
        <taxon>Pseudomonadota</taxon>
        <taxon>Alphaproteobacteria</taxon>
        <taxon>Acetobacterales</taxon>
        <taxon>Roseomonadaceae</taxon>
        <taxon>Rhodovarius</taxon>
    </lineage>
</organism>
<dbReference type="InterPro" id="IPR042100">
    <property type="entry name" value="Bug_dom1"/>
</dbReference>
<dbReference type="PANTHER" id="PTHR42928:SF5">
    <property type="entry name" value="BLR1237 PROTEIN"/>
    <property type="match status" value="1"/>
</dbReference>
<gene>
    <name evidence="3" type="ORF">EOD42_13105</name>
</gene>
<dbReference type="CDD" id="cd07012">
    <property type="entry name" value="PBP2_Bug_TTT"/>
    <property type="match status" value="1"/>
</dbReference>
<sequence>MNIRKWLGALMALGLIVPGLAQAQGQTVRVIITWAPGGTTDYVARLYAQRLSQVTGNSFVVENRTGGSGVVGWGAVAQARPDGHTILITDNSIVTVPPMLPAPGFDVRGQFEPVAELVEYPSVLTVPANFEARTMQDLLSIARTRPDAINYGSMGNGSTMHLYMEVLQDLTGTHMTHVPYRGAGPAYLDLVAGRIQSAMVAPPTMLSGMQGGQVRALALSTSRGRVAAFPGVPTMRELGFDFDFSFWYGMFAPRGLDPAVAQRLRDAVNQVNAMPDVQARFAEQGAAPMPGDQHALARRVDSELERWTRLIRDKDIRP</sequence>
<reference evidence="3 4" key="1">
    <citation type="submission" date="2019-01" db="EMBL/GenBank/DDBJ databases">
        <authorList>
            <person name="Chen W.-M."/>
        </authorList>
    </citation>
    <scope>NUCLEOTIDE SEQUENCE [LARGE SCALE GENOMIC DNA]</scope>
    <source>
        <strain evidence="3 4">CCP-6</strain>
    </source>
</reference>
<dbReference type="Gene3D" id="3.40.190.150">
    <property type="entry name" value="Bordetella uptake gene, domain 1"/>
    <property type="match status" value="1"/>
</dbReference>
<keyword evidence="4" id="KW-1185">Reference proteome</keyword>
<dbReference type="EMBL" id="SACL01000004">
    <property type="protein sequence ID" value="RVT96060.1"/>
    <property type="molecule type" value="Genomic_DNA"/>
</dbReference>
<dbReference type="SUPFAM" id="SSF53850">
    <property type="entry name" value="Periplasmic binding protein-like II"/>
    <property type="match status" value="1"/>
</dbReference>
<evidence type="ECO:0000313" key="4">
    <source>
        <dbReference type="Proteomes" id="UP000282957"/>
    </source>
</evidence>
<dbReference type="RefSeq" id="WP_127787994.1">
    <property type="nucleotide sequence ID" value="NZ_SACL01000004.1"/>
</dbReference>
<dbReference type="Proteomes" id="UP000282957">
    <property type="component" value="Unassembled WGS sequence"/>
</dbReference>
<dbReference type="Pfam" id="PF03401">
    <property type="entry name" value="TctC"/>
    <property type="match status" value="1"/>
</dbReference>
<evidence type="ECO:0000256" key="1">
    <source>
        <dbReference type="ARBA" id="ARBA00006987"/>
    </source>
</evidence>
<evidence type="ECO:0000256" key="2">
    <source>
        <dbReference type="SAM" id="SignalP"/>
    </source>
</evidence>
<dbReference type="PIRSF" id="PIRSF017082">
    <property type="entry name" value="YflP"/>
    <property type="match status" value="1"/>
</dbReference>
<comment type="caution">
    <text evidence="3">The sequence shown here is derived from an EMBL/GenBank/DDBJ whole genome shotgun (WGS) entry which is preliminary data.</text>
</comment>
<comment type="similarity">
    <text evidence="1">Belongs to the UPF0065 (bug) family.</text>
</comment>
<protein>
    <submittedName>
        <fullName evidence="3">Tripartite tricarboxylate transporter substrate binding protein</fullName>
    </submittedName>
</protein>